<dbReference type="Gene3D" id="1.10.10.1420">
    <property type="entry name" value="DNA replication factor Cdt1, C-terminal WH domain"/>
    <property type="match status" value="1"/>
</dbReference>
<dbReference type="GO" id="GO:0005634">
    <property type="term" value="C:nucleus"/>
    <property type="evidence" value="ECO:0007669"/>
    <property type="project" value="TreeGrafter"/>
</dbReference>
<sequence length="445" mass="50715">MEQPREKAAEEMFKSCSRVSSSISPYEEGIIETHHLEDEFSSPTPVKLKEPSRIKSTEERAELPQKYEILLELFDRMTSSLRLLSLRKRTPTFQNISRQVEILTGRKFLLMHLAQIKYILPEAVQIDKTLIHDEETKCVKPDLKISLLFDVVKNHHEESNFLALKNLFSSRLRDFYITHPEGCDVPEAELPEPFYQKSIIKADSISKDLSTLYETEILSATHVPTFRRRFPQMDAAAEIEKNYLSPVKSACEVNGEIKGDIENQQLLPSSASIATMSESTPMKLSAESDKVLIETPIQSTPIRPILPTRSVLTCEDESKMAISQNCKQNTSTAKKSLDFYSMDGQDTTIFSHKQASVGLSAFVILIHQIFQSINFSPITKEELIQKIIMNNLEIEDRSEVETQMEHLEKLVPDWFCKKLAPSGDLLYNVKKVSDLNSVCERINVN</sequence>
<dbReference type="InterPro" id="IPR045173">
    <property type="entry name" value="Cdt1"/>
</dbReference>
<comment type="similarity">
    <text evidence="1">Belongs to the Cdt1 family.</text>
</comment>
<dbReference type="OrthoDB" id="341730at2759"/>
<dbReference type="STRING" id="429701.A0A2G9GVT8"/>
<dbReference type="PANTHER" id="PTHR28637:SF13">
    <property type="entry name" value="EXPRESSED PROTEIN"/>
    <property type="match status" value="1"/>
</dbReference>
<dbReference type="GO" id="GO:0000278">
    <property type="term" value="P:mitotic cell cycle"/>
    <property type="evidence" value="ECO:0007669"/>
    <property type="project" value="TreeGrafter"/>
</dbReference>
<gene>
    <name evidence="4" type="ORF">CDL12_18040</name>
</gene>
<evidence type="ECO:0000313" key="4">
    <source>
        <dbReference type="EMBL" id="PIN09362.1"/>
    </source>
</evidence>
<dbReference type="InterPro" id="IPR014939">
    <property type="entry name" value="CDT1_Gemini-bd-like"/>
</dbReference>
<dbReference type="InterPro" id="IPR038090">
    <property type="entry name" value="Cdt1_C_WH_dom_sf"/>
</dbReference>
<keyword evidence="2" id="KW-0131">Cell cycle</keyword>
<proteinExistence type="inferred from homology"/>
<dbReference type="GO" id="GO:0000076">
    <property type="term" value="P:DNA replication checkpoint signaling"/>
    <property type="evidence" value="ECO:0007669"/>
    <property type="project" value="TreeGrafter"/>
</dbReference>
<dbReference type="GO" id="GO:0003677">
    <property type="term" value="F:DNA binding"/>
    <property type="evidence" value="ECO:0007669"/>
    <property type="project" value="InterPro"/>
</dbReference>
<comment type="caution">
    <text evidence="4">The sequence shown here is derived from an EMBL/GenBank/DDBJ whole genome shotgun (WGS) entry which is preliminary data.</text>
</comment>
<evidence type="ECO:0000313" key="5">
    <source>
        <dbReference type="Proteomes" id="UP000231279"/>
    </source>
</evidence>
<evidence type="ECO:0000256" key="2">
    <source>
        <dbReference type="ARBA" id="ARBA00023306"/>
    </source>
</evidence>
<dbReference type="AlphaFoldDB" id="A0A2G9GVT8"/>
<evidence type="ECO:0000256" key="1">
    <source>
        <dbReference type="ARBA" id="ARBA00008356"/>
    </source>
</evidence>
<evidence type="ECO:0000259" key="3">
    <source>
        <dbReference type="SMART" id="SM01075"/>
    </source>
</evidence>
<dbReference type="GO" id="GO:0070182">
    <property type="term" value="F:DNA polymerase binding"/>
    <property type="evidence" value="ECO:0007669"/>
    <property type="project" value="TreeGrafter"/>
</dbReference>
<dbReference type="GO" id="GO:0071163">
    <property type="term" value="P:DNA replication preinitiation complex assembly"/>
    <property type="evidence" value="ECO:0007669"/>
    <property type="project" value="InterPro"/>
</dbReference>
<feature type="domain" description="CDT1 Geminin-binding" evidence="3">
    <location>
        <begin position="63"/>
        <end position="192"/>
    </location>
</feature>
<dbReference type="GO" id="GO:0030174">
    <property type="term" value="P:regulation of DNA-templated DNA replication initiation"/>
    <property type="evidence" value="ECO:0007669"/>
    <property type="project" value="InterPro"/>
</dbReference>
<dbReference type="Pfam" id="PF08839">
    <property type="entry name" value="CDT1"/>
    <property type="match status" value="1"/>
</dbReference>
<dbReference type="InterPro" id="IPR036390">
    <property type="entry name" value="WH_DNA-bd_sf"/>
</dbReference>
<accession>A0A2G9GVT8</accession>
<dbReference type="SMART" id="SM01075">
    <property type="entry name" value="CDT1"/>
    <property type="match status" value="1"/>
</dbReference>
<dbReference type="SUPFAM" id="SSF46785">
    <property type="entry name" value="Winged helix' DNA-binding domain"/>
    <property type="match status" value="1"/>
</dbReference>
<reference evidence="5" key="1">
    <citation type="journal article" date="2018" name="Gigascience">
        <title>Genome assembly of the Pink Ipe (Handroanthus impetiginosus, Bignoniaceae), a highly valued, ecologically keystone Neotropical timber forest tree.</title>
        <authorList>
            <person name="Silva-Junior O.B."/>
            <person name="Grattapaglia D."/>
            <person name="Novaes E."/>
            <person name="Collevatti R.G."/>
        </authorList>
    </citation>
    <scope>NUCLEOTIDE SEQUENCE [LARGE SCALE GENOMIC DNA]</scope>
    <source>
        <strain evidence="5">cv. UFG-1</strain>
    </source>
</reference>
<dbReference type="CDD" id="cd08674">
    <property type="entry name" value="Cdt1_m"/>
    <property type="match status" value="1"/>
</dbReference>
<dbReference type="Proteomes" id="UP000231279">
    <property type="component" value="Unassembled WGS sequence"/>
</dbReference>
<dbReference type="InterPro" id="IPR032054">
    <property type="entry name" value="Cdt1_C"/>
</dbReference>
<dbReference type="PANTHER" id="PTHR28637">
    <property type="entry name" value="DNA REPLICATION FACTOR CDT1"/>
    <property type="match status" value="1"/>
</dbReference>
<dbReference type="EMBL" id="NKXS01003549">
    <property type="protein sequence ID" value="PIN09362.1"/>
    <property type="molecule type" value="Genomic_DNA"/>
</dbReference>
<dbReference type="Pfam" id="PF16679">
    <property type="entry name" value="CDT1_C"/>
    <property type="match status" value="1"/>
</dbReference>
<name>A0A2G9GVT8_9LAMI</name>
<organism evidence="4 5">
    <name type="scientific">Handroanthus impetiginosus</name>
    <dbReference type="NCBI Taxonomy" id="429701"/>
    <lineage>
        <taxon>Eukaryota</taxon>
        <taxon>Viridiplantae</taxon>
        <taxon>Streptophyta</taxon>
        <taxon>Embryophyta</taxon>
        <taxon>Tracheophyta</taxon>
        <taxon>Spermatophyta</taxon>
        <taxon>Magnoliopsida</taxon>
        <taxon>eudicotyledons</taxon>
        <taxon>Gunneridae</taxon>
        <taxon>Pentapetalae</taxon>
        <taxon>asterids</taxon>
        <taxon>lamiids</taxon>
        <taxon>Lamiales</taxon>
        <taxon>Bignoniaceae</taxon>
        <taxon>Crescentiina</taxon>
        <taxon>Tabebuia alliance</taxon>
        <taxon>Handroanthus</taxon>
    </lineage>
</organism>
<keyword evidence="5" id="KW-1185">Reference proteome</keyword>
<protein>
    <recommendedName>
        <fullName evidence="3">CDT1 Geminin-binding domain-containing protein</fullName>
    </recommendedName>
</protein>